<dbReference type="OrthoDB" id="7867642at2"/>
<reference evidence="1 2" key="1">
    <citation type="submission" date="2018-05" db="EMBL/GenBank/DDBJ databases">
        <title>Genomic Encyclopedia of Type Strains, Phase IV (KMG-IV): sequencing the most valuable type-strain genomes for metagenomic binning, comparative biology and taxonomic classification.</title>
        <authorList>
            <person name="Goeker M."/>
        </authorList>
    </citation>
    <scope>NUCLEOTIDE SEQUENCE [LARGE SCALE GENOMIC DNA]</scope>
    <source>
        <strain evidence="1 2">DSM 103371</strain>
    </source>
</reference>
<dbReference type="EMBL" id="QGGV01000005">
    <property type="protein sequence ID" value="PWK55953.1"/>
    <property type="molecule type" value="Genomic_DNA"/>
</dbReference>
<dbReference type="Proteomes" id="UP000245390">
    <property type="component" value="Unassembled WGS sequence"/>
</dbReference>
<evidence type="ECO:0000313" key="2">
    <source>
        <dbReference type="Proteomes" id="UP000245390"/>
    </source>
</evidence>
<proteinExistence type="predicted"/>
<protein>
    <recommendedName>
        <fullName evidence="3">Succinate dehydrogenase</fullName>
    </recommendedName>
</protein>
<dbReference type="RefSeq" id="WP_109759399.1">
    <property type="nucleotide sequence ID" value="NZ_CP034588.1"/>
</dbReference>
<keyword evidence="2" id="KW-1185">Reference proteome</keyword>
<evidence type="ECO:0008006" key="3">
    <source>
        <dbReference type="Google" id="ProtNLM"/>
    </source>
</evidence>
<dbReference type="AlphaFoldDB" id="A0A316G5Q1"/>
<accession>A0A316G5Q1</accession>
<organism evidence="1 2">
    <name type="scientific">Silicimonas algicola</name>
    <dbReference type="NCBI Taxonomy" id="1826607"/>
    <lineage>
        <taxon>Bacteria</taxon>
        <taxon>Pseudomonadati</taxon>
        <taxon>Pseudomonadota</taxon>
        <taxon>Alphaproteobacteria</taxon>
        <taxon>Rhodobacterales</taxon>
        <taxon>Paracoccaceae</taxon>
    </lineage>
</organism>
<gene>
    <name evidence="1" type="ORF">C8D95_10515</name>
</gene>
<name>A0A316G5Q1_9RHOB</name>
<dbReference type="KEGG" id="salo:EF888_18520"/>
<evidence type="ECO:0000313" key="1">
    <source>
        <dbReference type="EMBL" id="PWK55953.1"/>
    </source>
</evidence>
<comment type="caution">
    <text evidence="1">The sequence shown here is derived from an EMBL/GenBank/DDBJ whole genome shotgun (WGS) entry which is preliminary data.</text>
</comment>
<sequence length="105" mass="11233">MKLRILALIFLAACTPQQQDEITRDAARNAVRPVLEQRFPGIPLEPATDCIIDNANSRELLSLAADAVTGPTANTVEIVSIILSRQGTIQCLATEGLPVLLGGLR</sequence>